<evidence type="ECO:0008006" key="3">
    <source>
        <dbReference type="Google" id="ProtNLM"/>
    </source>
</evidence>
<evidence type="ECO:0000313" key="2">
    <source>
        <dbReference type="Proteomes" id="UP001526143"/>
    </source>
</evidence>
<keyword evidence="2" id="KW-1185">Reference proteome</keyword>
<evidence type="ECO:0000313" key="1">
    <source>
        <dbReference type="EMBL" id="MCV3213894.1"/>
    </source>
</evidence>
<dbReference type="EMBL" id="JAOWRF010000153">
    <property type="protein sequence ID" value="MCV3213894.1"/>
    <property type="molecule type" value="Genomic_DNA"/>
</dbReference>
<dbReference type="RefSeq" id="WP_263745419.1">
    <property type="nucleotide sequence ID" value="NZ_JAOWRF010000153.1"/>
</dbReference>
<protein>
    <recommendedName>
        <fullName evidence="3">Transposase</fullName>
    </recommendedName>
</protein>
<proteinExistence type="predicted"/>
<gene>
    <name evidence="1" type="ORF">OGM63_10275</name>
</gene>
<accession>A0ABT3AZ87</accession>
<comment type="caution">
    <text evidence="1">The sequence shown here is derived from an EMBL/GenBank/DDBJ whole genome shotgun (WGS) entry which is preliminary data.</text>
</comment>
<name>A0ABT3AZ87_9CYAN</name>
<organism evidence="1 2">
    <name type="scientific">Plectonema radiosum NIES-515</name>
    <dbReference type="NCBI Taxonomy" id="2986073"/>
    <lineage>
        <taxon>Bacteria</taxon>
        <taxon>Bacillati</taxon>
        <taxon>Cyanobacteriota</taxon>
        <taxon>Cyanophyceae</taxon>
        <taxon>Oscillatoriophycideae</taxon>
        <taxon>Oscillatoriales</taxon>
        <taxon>Microcoleaceae</taxon>
        <taxon>Plectonema</taxon>
    </lineage>
</organism>
<dbReference type="Proteomes" id="UP001526143">
    <property type="component" value="Unassembled WGS sequence"/>
</dbReference>
<sequence>MTTWHQRFDSSPWVIACDRFDRTDALARRFFVELMRRRGQQLHLTKDPLSCDRTITAK</sequence>
<reference evidence="1 2" key="1">
    <citation type="submission" date="2022-10" db="EMBL/GenBank/DDBJ databases">
        <title>Identification of biosynthetic pathway for the production of the potent trypsin inhibitor radiosumin.</title>
        <authorList>
            <person name="Fewer D.P."/>
            <person name="Delbaje E."/>
            <person name="Ouyang X."/>
            <person name="Agostino P.D."/>
            <person name="Wahlsten M."/>
            <person name="Jokela J."/>
            <person name="Permi P."/>
            <person name="Haapaniemi E."/>
            <person name="Koistinen H."/>
        </authorList>
    </citation>
    <scope>NUCLEOTIDE SEQUENCE [LARGE SCALE GENOMIC DNA]</scope>
    <source>
        <strain evidence="1 2">NIES-515</strain>
    </source>
</reference>